<dbReference type="RefSeq" id="WP_099476710.1">
    <property type="nucleotide sequence ID" value="NZ_CP016809.1"/>
</dbReference>
<sequence>MKVCIENNLYLESDGQQFIIKEYTGKQSVSEGGKTTDIYKTIGYFPTIRSALNKLVKMKVMDSTAQTLGQLLQEVEGIRQYIESKVTV</sequence>
<dbReference type="GeneID" id="48307238"/>
<evidence type="ECO:0008006" key="2">
    <source>
        <dbReference type="Google" id="ProtNLM"/>
    </source>
</evidence>
<evidence type="ECO:0000313" key="1">
    <source>
        <dbReference type="EMBL" id="ANY71679.1"/>
    </source>
</evidence>
<dbReference type="AlphaFoldDB" id="A0A1B2DVC7"/>
<name>A0A1B2DVC7_9BACL</name>
<proteinExistence type="predicted"/>
<organism evidence="1">
    <name type="scientific">Paenibacillus ihbetae</name>
    <dbReference type="NCBI Taxonomy" id="1870820"/>
    <lineage>
        <taxon>Bacteria</taxon>
        <taxon>Bacillati</taxon>
        <taxon>Bacillota</taxon>
        <taxon>Bacilli</taxon>
        <taxon>Bacillales</taxon>
        <taxon>Paenibacillaceae</taxon>
        <taxon>Paenibacillus</taxon>
    </lineage>
</organism>
<reference evidence="1" key="1">
    <citation type="submission" date="2016-08" db="EMBL/GenBank/DDBJ databases">
        <title>Complete Genome Seqeunce of Paenibacillus sp. nov. IHBB 9852 from high altitute lake of Indian trans-Himalayas.</title>
        <authorList>
            <person name="Kiran S."/>
            <person name="Swarnkar M.K."/>
            <person name="Rana A."/>
            <person name="Tewari R."/>
            <person name="Gulati A."/>
        </authorList>
    </citation>
    <scope>NUCLEOTIDE SEQUENCE [LARGE SCALE GENOMIC DNA]</scope>
    <source>
        <strain evidence="1">IHBB 9852</strain>
    </source>
</reference>
<gene>
    <name evidence="1" type="ORF">BBD41_03265</name>
</gene>
<accession>A0A1B2DVC7</accession>
<dbReference type="EMBL" id="CP016809">
    <property type="protein sequence ID" value="ANY71679.1"/>
    <property type="molecule type" value="Genomic_DNA"/>
</dbReference>
<protein>
    <recommendedName>
        <fullName evidence="2">DUF5405 domain-containing protein</fullName>
    </recommendedName>
</protein>
<dbReference type="KEGG" id="pib:BBD41_03265"/>